<dbReference type="PANTHER" id="PTHR13018">
    <property type="entry name" value="PROBABLE MEMBRANE PROTEIN DUF221-RELATED"/>
    <property type="match status" value="1"/>
</dbReference>
<evidence type="ECO:0008006" key="14">
    <source>
        <dbReference type="Google" id="ProtNLM"/>
    </source>
</evidence>
<evidence type="ECO:0000259" key="10">
    <source>
        <dbReference type="Pfam" id="PF13967"/>
    </source>
</evidence>
<dbReference type="GO" id="GO:0005227">
    <property type="term" value="F:calcium-activated cation channel activity"/>
    <property type="evidence" value="ECO:0007669"/>
    <property type="project" value="InterPro"/>
</dbReference>
<feature type="domain" description="CSC1/OSCA1-like N-terminal transmembrane" evidence="10">
    <location>
        <begin position="14"/>
        <end position="167"/>
    </location>
</feature>
<dbReference type="Pfam" id="PF12621">
    <property type="entry name" value="PHM7_ext"/>
    <property type="match status" value="1"/>
</dbReference>
<feature type="transmembrane region" description="Helical" evidence="7">
    <location>
        <begin position="493"/>
        <end position="515"/>
    </location>
</feature>
<organism evidence="12 13">
    <name type="scientific">Naganishia liquefaciens</name>
    <dbReference type="NCBI Taxonomy" id="104408"/>
    <lineage>
        <taxon>Eukaryota</taxon>
        <taxon>Fungi</taxon>
        <taxon>Dikarya</taxon>
        <taxon>Basidiomycota</taxon>
        <taxon>Agaricomycotina</taxon>
        <taxon>Tremellomycetes</taxon>
        <taxon>Filobasidiales</taxon>
        <taxon>Filobasidiaceae</taxon>
        <taxon>Naganishia</taxon>
    </lineage>
</organism>
<evidence type="ECO:0000256" key="4">
    <source>
        <dbReference type="ARBA" id="ARBA00022692"/>
    </source>
</evidence>
<evidence type="ECO:0000256" key="2">
    <source>
        <dbReference type="ARBA" id="ARBA00007779"/>
    </source>
</evidence>
<gene>
    <name evidence="12" type="ORF">NliqN6_2315</name>
</gene>
<keyword evidence="4 7" id="KW-0812">Transmembrane</keyword>
<dbReference type="InterPro" id="IPR045122">
    <property type="entry name" value="Csc1-like"/>
</dbReference>
<keyword evidence="6 7" id="KW-0472">Membrane</keyword>
<dbReference type="InterPro" id="IPR022257">
    <property type="entry name" value="PHM7_ext"/>
</dbReference>
<comment type="caution">
    <text evidence="12">The sequence shown here is derived from an EMBL/GenBank/DDBJ whole genome shotgun (WGS) entry which is preliminary data.</text>
</comment>
<dbReference type="Pfam" id="PF13967">
    <property type="entry name" value="RSN1_TM"/>
    <property type="match status" value="1"/>
</dbReference>
<dbReference type="Pfam" id="PF02714">
    <property type="entry name" value="RSN1_7TM"/>
    <property type="match status" value="1"/>
</dbReference>
<feature type="transmembrane region" description="Helical" evidence="7">
    <location>
        <begin position="613"/>
        <end position="632"/>
    </location>
</feature>
<dbReference type="GO" id="GO:0005886">
    <property type="term" value="C:plasma membrane"/>
    <property type="evidence" value="ECO:0007669"/>
    <property type="project" value="TreeGrafter"/>
</dbReference>
<feature type="transmembrane region" description="Helical" evidence="7">
    <location>
        <begin position="15"/>
        <end position="37"/>
    </location>
</feature>
<dbReference type="EMBL" id="BLZA01000016">
    <property type="protein sequence ID" value="GHJ85913.1"/>
    <property type="molecule type" value="Genomic_DNA"/>
</dbReference>
<feature type="transmembrane region" description="Helical" evidence="7">
    <location>
        <begin position="99"/>
        <end position="120"/>
    </location>
</feature>
<dbReference type="InterPro" id="IPR003864">
    <property type="entry name" value="CSC1/OSCA1-like_7TM"/>
</dbReference>
<reference evidence="12" key="1">
    <citation type="submission" date="2020-07" db="EMBL/GenBank/DDBJ databases">
        <title>Draft Genome Sequence of a Deep-Sea Yeast, Naganishia (Cryptococcus) liquefaciens strain N6.</title>
        <authorList>
            <person name="Han Y.W."/>
            <person name="Kajitani R."/>
            <person name="Morimoto H."/>
            <person name="Parhat M."/>
            <person name="Tsubouchi H."/>
            <person name="Bakenova O."/>
            <person name="Ogata M."/>
            <person name="Argunhan B."/>
            <person name="Aoki R."/>
            <person name="Kajiwara S."/>
            <person name="Itoh T."/>
            <person name="Iwasaki H."/>
        </authorList>
    </citation>
    <scope>NUCLEOTIDE SEQUENCE</scope>
    <source>
        <strain evidence="12">N6</strain>
    </source>
</reference>
<dbReference type="InterPro" id="IPR032880">
    <property type="entry name" value="CSC1/OSCA1-like_N"/>
</dbReference>
<dbReference type="AlphaFoldDB" id="A0A8H3YE55"/>
<evidence type="ECO:0000256" key="7">
    <source>
        <dbReference type="SAM" id="Phobius"/>
    </source>
</evidence>
<evidence type="ECO:0000256" key="5">
    <source>
        <dbReference type="ARBA" id="ARBA00022989"/>
    </source>
</evidence>
<comment type="similarity">
    <text evidence="2">Belongs to the CSC1 (TC 1.A.17) family.</text>
</comment>
<feature type="transmembrane region" description="Helical" evidence="7">
    <location>
        <begin position="452"/>
        <end position="473"/>
    </location>
</feature>
<keyword evidence="3" id="KW-0813">Transport</keyword>
<feature type="transmembrane region" description="Helical" evidence="7">
    <location>
        <begin position="686"/>
        <end position="707"/>
    </location>
</feature>
<feature type="domain" description="CSC1/OSCA1-like cytosolic" evidence="11">
    <location>
        <begin position="190"/>
        <end position="386"/>
    </location>
</feature>
<feature type="transmembrane region" description="Helical" evidence="7">
    <location>
        <begin position="587"/>
        <end position="607"/>
    </location>
</feature>
<evidence type="ECO:0000256" key="6">
    <source>
        <dbReference type="ARBA" id="ARBA00023136"/>
    </source>
</evidence>
<evidence type="ECO:0000256" key="1">
    <source>
        <dbReference type="ARBA" id="ARBA00004141"/>
    </source>
</evidence>
<feature type="domain" description="10TM putative phosphate transporter extracellular tail" evidence="9">
    <location>
        <begin position="769"/>
        <end position="835"/>
    </location>
</feature>
<dbReference type="InterPro" id="IPR027815">
    <property type="entry name" value="CSC1/OSCA1-like_cyt"/>
</dbReference>
<evidence type="ECO:0000259" key="8">
    <source>
        <dbReference type="Pfam" id="PF02714"/>
    </source>
</evidence>
<name>A0A8H3YE55_9TREE</name>
<comment type="subcellular location">
    <subcellularLocation>
        <location evidence="1">Membrane</location>
        <topology evidence="1">Multi-pass membrane protein</topology>
    </subcellularLocation>
</comment>
<proteinExistence type="inferred from homology"/>
<evidence type="ECO:0000256" key="3">
    <source>
        <dbReference type="ARBA" id="ARBA00022448"/>
    </source>
</evidence>
<sequence length="845" mass="93752">MSATNKDTTTSTPQFVAALVLGAAIVGGLSAVFVLLYRNPKLRRVYQARHELAPEEKRPAALPPGLAPWWKTILLSPDKLVIEQNGLDAYFFLRFIKIFGLYLLVPYFLLTWIILMPVSATSPNQGLSGLNMFTFGNVGETVQVRHVAHFLVAVTLILWTVFTVFKEFQHFIKTRQQWLSTTNHQRLARARTVQLVNVPQDLMSGSALRELAGSITQSSSPVKVWLSREAKEIEDVYDDRNDEHLRLEAGEGKMLMQAVKNVKKNKLPSGSSASSDPERASSVDALLEKYLTPKQRNKITWKQGFLGLIGRKMDREQSPAFIREKNEELEKMRADLEQFKLGNVAFLRFKTQAEAHTFARCVNRAKERKGITTGIEVVPEDIEWNNTGKNPKQRKASGIISWSLTIGLIIIWSIPVSFVGAVSNIDALCQTASWLAWICTIPEAVLGIIKGILPPVLLAVLFMLLPIVLRLWIKMTGVVRKSDIELKLFSRFWLFQVIHGFLVITFSSGLMAALGDWETFINDAPTMLANKLPSASIFFVTFIVTATFSSAAQAYSRVVPVAMLLLKGILGGNTPRKVYTSEFKMQSFAWATVWPPVCLIVCITIVYSVIQPIIVGLALVAFALMYSAYKYLLGWCADQPDALETGGMYYPKALNTVFVALYLEEVCLAGLLFLSTKPGGGRAPSGLAGGVIMVITGFITIAAHVYIKHRFNKETLTYTNSSLIGGSASTTKLHQTTTAGTEGGYGRTNTDALVRDDDSSDAGEHYGNTTGMHAHAFDHPAFWKRQPIVWLADDELGIARLEVERLNDQHGVEASTQYAKLDHEGHITVERAPPDDEYYGGMSQH</sequence>
<keyword evidence="5 7" id="KW-1133">Transmembrane helix</keyword>
<feature type="transmembrane region" description="Helical" evidence="7">
    <location>
        <begin position="535"/>
        <end position="566"/>
    </location>
</feature>
<evidence type="ECO:0000313" key="13">
    <source>
        <dbReference type="Proteomes" id="UP000620104"/>
    </source>
</evidence>
<dbReference type="PANTHER" id="PTHR13018:SF143">
    <property type="entry name" value="CSC1_OSCA1-LIKE 7TM REGION DOMAIN-CONTAINING PROTEIN"/>
    <property type="match status" value="1"/>
</dbReference>
<feature type="transmembrane region" description="Helical" evidence="7">
    <location>
        <begin position="653"/>
        <end position="674"/>
    </location>
</feature>
<feature type="transmembrane region" description="Helical" evidence="7">
    <location>
        <begin position="147"/>
        <end position="165"/>
    </location>
</feature>
<feature type="transmembrane region" description="Helical" evidence="7">
    <location>
        <begin position="399"/>
        <end position="418"/>
    </location>
</feature>
<evidence type="ECO:0000313" key="12">
    <source>
        <dbReference type="EMBL" id="GHJ85913.1"/>
    </source>
</evidence>
<dbReference type="OrthoDB" id="1076608at2759"/>
<evidence type="ECO:0000259" key="9">
    <source>
        <dbReference type="Pfam" id="PF12621"/>
    </source>
</evidence>
<dbReference type="Pfam" id="PF14703">
    <property type="entry name" value="PHM7_cyt"/>
    <property type="match status" value="1"/>
</dbReference>
<protein>
    <recommendedName>
        <fullName evidence="14">DUF221-domain-containing protein</fullName>
    </recommendedName>
</protein>
<dbReference type="Proteomes" id="UP000620104">
    <property type="component" value="Unassembled WGS sequence"/>
</dbReference>
<feature type="domain" description="CSC1/OSCA1-like 7TM region" evidence="8">
    <location>
        <begin position="399"/>
        <end position="672"/>
    </location>
</feature>
<keyword evidence="13" id="KW-1185">Reference proteome</keyword>
<accession>A0A8H3YE55</accession>
<evidence type="ECO:0000259" key="11">
    <source>
        <dbReference type="Pfam" id="PF14703"/>
    </source>
</evidence>